<organism evidence="1 2">
    <name type="scientific">Pontibacter populi</name>
    <dbReference type="NCBI Taxonomy" id="890055"/>
    <lineage>
        <taxon>Bacteria</taxon>
        <taxon>Pseudomonadati</taxon>
        <taxon>Bacteroidota</taxon>
        <taxon>Cytophagia</taxon>
        <taxon>Cytophagales</taxon>
        <taxon>Hymenobacteraceae</taxon>
        <taxon>Pontibacter</taxon>
    </lineage>
</organism>
<keyword evidence="2" id="KW-1185">Reference proteome</keyword>
<reference evidence="1 2" key="1">
    <citation type="submission" date="2024-06" db="EMBL/GenBank/DDBJ databases">
        <title>Pontibacter populi HYL7-15.</title>
        <authorList>
            <person name="Kim M.K."/>
        </authorList>
    </citation>
    <scope>NUCLEOTIDE SEQUENCE [LARGE SCALE GENOMIC DNA]</scope>
    <source>
        <strain evidence="1 2">HYL7-15</strain>
    </source>
</reference>
<dbReference type="EMBL" id="JBEOKT010000011">
    <property type="protein sequence ID" value="MER2998448.1"/>
    <property type="molecule type" value="Genomic_DNA"/>
</dbReference>
<dbReference type="RefSeq" id="WP_350412904.1">
    <property type="nucleotide sequence ID" value="NZ_JBEOKT010000011.1"/>
</dbReference>
<sequence>MKKLTLIIFCIFSVFTTSCDEKFDNTEFIGEWKANEQIPEDEIFVQFGKIPETGEVKGRIVSELQLMGNGRFTHNIRVIYTMLNKQGSVFRTGEYIVETRSTGEWDISFGKLRLEPSSLEVSPISESAKDYFNKNPEIPEQLEKEFLAENFALKIIDFTSNKFVTEGSWGYGTVTHYRVQ</sequence>
<evidence type="ECO:0008006" key="3">
    <source>
        <dbReference type="Google" id="ProtNLM"/>
    </source>
</evidence>
<comment type="caution">
    <text evidence="1">The sequence shown here is derived from an EMBL/GenBank/DDBJ whole genome shotgun (WGS) entry which is preliminary data.</text>
</comment>
<dbReference type="PROSITE" id="PS51257">
    <property type="entry name" value="PROKAR_LIPOPROTEIN"/>
    <property type="match status" value="1"/>
</dbReference>
<evidence type="ECO:0000313" key="1">
    <source>
        <dbReference type="EMBL" id="MER2998448.1"/>
    </source>
</evidence>
<dbReference type="Proteomes" id="UP001476807">
    <property type="component" value="Unassembled WGS sequence"/>
</dbReference>
<gene>
    <name evidence="1" type="ORF">ABS362_12905</name>
</gene>
<protein>
    <recommendedName>
        <fullName evidence="3">DUF5004 domain-containing protein</fullName>
    </recommendedName>
</protein>
<accession>A0ABV1RVN6</accession>
<proteinExistence type="predicted"/>
<evidence type="ECO:0000313" key="2">
    <source>
        <dbReference type="Proteomes" id="UP001476807"/>
    </source>
</evidence>
<name>A0ABV1RVN6_9BACT</name>